<keyword evidence="1" id="KW-0479">Metal-binding</keyword>
<evidence type="ECO:0000259" key="5">
    <source>
        <dbReference type="PROSITE" id="PS51800"/>
    </source>
</evidence>
<gene>
    <name evidence="6" type="primary">Dwil\GK12727</name>
    <name evidence="6" type="ORF">Dwil_GK12727</name>
</gene>
<dbReference type="PANTHER" id="PTHR21402:SF5">
    <property type="entry name" value="GAMETOCYTE SPECIFIC FACTOR 1"/>
    <property type="match status" value="1"/>
</dbReference>
<dbReference type="InParanoid" id="B4MI35"/>
<proteinExistence type="predicted"/>
<dbReference type="InterPro" id="IPR051591">
    <property type="entry name" value="UPF0224_FAM112_RNA_Proc"/>
</dbReference>
<evidence type="ECO:0000256" key="1">
    <source>
        <dbReference type="ARBA" id="ARBA00022723"/>
    </source>
</evidence>
<dbReference type="EMBL" id="CH961482">
    <property type="protein sequence ID" value="EDW71774.2"/>
    <property type="molecule type" value="Genomic_DNA"/>
</dbReference>
<dbReference type="SMR" id="B4MI35"/>
<dbReference type="KEGG" id="dwi:6637634"/>
<feature type="domain" description="CHHC U11-48K-type" evidence="5">
    <location>
        <begin position="39"/>
        <end position="66"/>
    </location>
</feature>
<dbReference type="InterPro" id="IPR036236">
    <property type="entry name" value="Znf_C2H2_sf"/>
</dbReference>
<name>B4MI35_DROWI</name>
<evidence type="ECO:0000313" key="7">
    <source>
        <dbReference type="Proteomes" id="UP000007798"/>
    </source>
</evidence>
<evidence type="ECO:0000256" key="2">
    <source>
        <dbReference type="ARBA" id="ARBA00022771"/>
    </source>
</evidence>
<reference evidence="6 7" key="1">
    <citation type="journal article" date="2007" name="Nature">
        <title>Evolution of genes and genomes on the Drosophila phylogeny.</title>
        <authorList>
            <consortium name="Drosophila 12 Genomes Consortium"/>
            <person name="Clark A.G."/>
            <person name="Eisen M.B."/>
            <person name="Smith D.R."/>
            <person name="Bergman C.M."/>
            <person name="Oliver B."/>
            <person name="Markow T.A."/>
            <person name="Kaufman T.C."/>
            <person name="Kellis M."/>
            <person name="Gelbart W."/>
            <person name="Iyer V.N."/>
            <person name="Pollard D.A."/>
            <person name="Sackton T.B."/>
            <person name="Larracuente A.M."/>
            <person name="Singh N.D."/>
            <person name="Abad J.P."/>
            <person name="Abt D.N."/>
            <person name="Adryan B."/>
            <person name="Aguade M."/>
            <person name="Akashi H."/>
            <person name="Anderson W.W."/>
            <person name="Aquadro C.F."/>
            <person name="Ardell D.H."/>
            <person name="Arguello R."/>
            <person name="Artieri C.G."/>
            <person name="Barbash D.A."/>
            <person name="Barker D."/>
            <person name="Barsanti P."/>
            <person name="Batterham P."/>
            <person name="Batzoglou S."/>
            <person name="Begun D."/>
            <person name="Bhutkar A."/>
            <person name="Blanco E."/>
            <person name="Bosak S.A."/>
            <person name="Bradley R.K."/>
            <person name="Brand A.D."/>
            <person name="Brent M.R."/>
            <person name="Brooks A.N."/>
            <person name="Brown R.H."/>
            <person name="Butlin R.K."/>
            <person name="Caggese C."/>
            <person name="Calvi B.R."/>
            <person name="Bernardo de Carvalho A."/>
            <person name="Caspi A."/>
            <person name="Castrezana S."/>
            <person name="Celniker S.E."/>
            <person name="Chang J.L."/>
            <person name="Chapple C."/>
            <person name="Chatterji S."/>
            <person name="Chinwalla A."/>
            <person name="Civetta A."/>
            <person name="Clifton S.W."/>
            <person name="Comeron J.M."/>
            <person name="Costello J.C."/>
            <person name="Coyne J.A."/>
            <person name="Daub J."/>
            <person name="David R.G."/>
            <person name="Delcher A.L."/>
            <person name="Delehaunty K."/>
            <person name="Do C.B."/>
            <person name="Ebling H."/>
            <person name="Edwards K."/>
            <person name="Eickbush T."/>
            <person name="Evans J.D."/>
            <person name="Filipski A."/>
            <person name="Findeiss S."/>
            <person name="Freyhult E."/>
            <person name="Fulton L."/>
            <person name="Fulton R."/>
            <person name="Garcia A.C."/>
            <person name="Gardiner A."/>
            <person name="Garfield D.A."/>
            <person name="Garvin B.E."/>
            <person name="Gibson G."/>
            <person name="Gilbert D."/>
            <person name="Gnerre S."/>
            <person name="Godfrey J."/>
            <person name="Good R."/>
            <person name="Gotea V."/>
            <person name="Gravely B."/>
            <person name="Greenberg A.J."/>
            <person name="Griffiths-Jones S."/>
            <person name="Gross S."/>
            <person name="Guigo R."/>
            <person name="Gustafson E.A."/>
            <person name="Haerty W."/>
            <person name="Hahn M.W."/>
            <person name="Halligan D.L."/>
            <person name="Halpern A.L."/>
            <person name="Halter G.M."/>
            <person name="Han M.V."/>
            <person name="Heger A."/>
            <person name="Hillier L."/>
            <person name="Hinrichs A.S."/>
            <person name="Holmes I."/>
            <person name="Hoskins R.A."/>
            <person name="Hubisz M.J."/>
            <person name="Hultmark D."/>
            <person name="Huntley M.A."/>
            <person name="Jaffe D.B."/>
            <person name="Jagadeeshan S."/>
            <person name="Jeck W.R."/>
            <person name="Johnson J."/>
            <person name="Jones C.D."/>
            <person name="Jordan W.C."/>
            <person name="Karpen G.H."/>
            <person name="Kataoka E."/>
            <person name="Keightley P.D."/>
            <person name="Kheradpour P."/>
            <person name="Kirkness E.F."/>
            <person name="Koerich L.B."/>
            <person name="Kristiansen K."/>
            <person name="Kudrna D."/>
            <person name="Kulathinal R.J."/>
            <person name="Kumar S."/>
            <person name="Kwok R."/>
            <person name="Lander E."/>
            <person name="Langley C.H."/>
            <person name="Lapoint R."/>
            <person name="Lazzaro B.P."/>
            <person name="Lee S.J."/>
            <person name="Levesque L."/>
            <person name="Li R."/>
            <person name="Lin C.F."/>
            <person name="Lin M.F."/>
            <person name="Lindblad-Toh K."/>
            <person name="Llopart A."/>
            <person name="Long M."/>
            <person name="Low L."/>
            <person name="Lozovsky E."/>
            <person name="Lu J."/>
            <person name="Luo M."/>
            <person name="Machado C.A."/>
            <person name="Makalowski W."/>
            <person name="Marzo M."/>
            <person name="Matsuda M."/>
            <person name="Matzkin L."/>
            <person name="McAllister B."/>
            <person name="McBride C.S."/>
            <person name="McKernan B."/>
            <person name="McKernan K."/>
            <person name="Mendez-Lago M."/>
            <person name="Minx P."/>
            <person name="Mollenhauer M.U."/>
            <person name="Montooth K."/>
            <person name="Mount S.M."/>
            <person name="Mu X."/>
            <person name="Myers E."/>
            <person name="Negre B."/>
            <person name="Newfeld S."/>
            <person name="Nielsen R."/>
            <person name="Noor M.A."/>
            <person name="O'Grady P."/>
            <person name="Pachter L."/>
            <person name="Papaceit M."/>
            <person name="Parisi M.J."/>
            <person name="Parisi M."/>
            <person name="Parts L."/>
            <person name="Pedersen J.S."/>
            <person name="Pesole G."/>
            <person name="Phillippy A.M."/>
            <person name="Ponting C.P."/>
            <person name="Pop M."/>
            <person name="Porcelli D."/>
            <person name="Powell J.R."/>
            <person name="Prohaska S."/>
            <person name="Pruitt K."/>
            <person name="Puig M."/>
            <person name="Quesneville H."/>
            <person name="Ram K.R."/>
            <person name="Rand D."/>
            <person name="Rasmussen M.D."/>
            <person name="Reed L.K."/>
            <person name="Reenan R."/>
            <person name="Reily A."/>
            <person name="Remington K.A."/>
            <person name="Rieger T.T."/>
            <person name="Ritchie M.G."/>
            <person name="Robin C."/>
            <person name="Rogers Y.H."/>
            <person name="Rohde C."/>
            <person name="Rozas J."/>
            <person name="Rubenfield M.J."/>
            <person name="Ruiz A."/>
            <person name="Russo S."/>
            <person name="Salzberg S.L."/>
            <person name="Sanchez-Gracia A."/>
            <person name="Saranga D.J."/>
            <person name="Sato H."/>
            <person name="Schaeffer S.W."/>
            <person name="Schatz M.C."/>
            <person name="Schlenke T."/>
            <person name="Schwartz R."/>
            <person name="Segarra C."/>
            <person name="Singh R.S."/>
            <person name="Sirot L."/>
            <person name="Sirota M."/>
            <person name="Sisneros N.B."/>
            <person name="Smith C.D."/>
            <person name="Smith T.F."/>
            <person name="Spieth J."/>
            <person name="Stage D.E."/>
            <person name="Stark A."/>
            <person name="Stephan W."/>
            <person name="Strausberg R.L."/>
            <person name="Strempel S."/>
            <person name="Sturgill D."/>
            <person name="Sutton G."/>
            <person name="Sutton G.G."/>
            <person name="Tao W."/>
            <person name="Teichmann S."/>
            <person name="Tobari Y.N."/>
            <person name="Tomimura Y."/>
            <person name="Tsolas J.M."/>
            <person name="Valente V.L."/>
            <person name="Venter E."/>
            <person name="Venter J.C."/>
            <person name="Vicario S."/>
            <person name="Vieira F.G."/>
            <person name="Vilella A.J."/>
            <person name="Villasante A."/>
            <person name="Walenz B."/>
            <person name="Wang J."/>
            <person name="Wasserman M."/>
            <person name="Watts T."/>
            <person name="Wilson D."/>
            <person name="Wilson R.K."/>
            <person name="Wing R.A."/>
            <person name="Wolfner M.F."/>
            <person name="Wong A."/>
            <person name="Wong G.K."/>
            <person name="Wu C.I."/>
            <person name="Wu G."/>
            <person name="Yamamoto D."/>
            <person name="Yang H.P."/>
            <person name="Yang S.P."/>
            <person name="Yorke J.A."/>
            <person name="Yoshida K."/>
            <person name="Zdobnov E."/>
            <person name="Zhang P."/>
            <person name="Zhang Y."/>
            <person name="Zimin A.V."/>
            <person name="Baldwin J."/>
            <person name="Abdouelleil A."/>
            <person name="Abdulkadir J."/>
            <person name="Abebe A."/>
            <person name="Abera B."/>
            <person name="Abreu J."/>
            <person name="Acer S.C."/>
            <person name="Aftuck L."/>
            <person name="Alexander A."/>
            <person name="An P."/>
            <person name="Anderson E."/>
            <person name="Anderson S."/>
            <person name="Arachi H."/>
            <person name="Azer M."/>
            <person name="Bachantsang P."/>
            <person name="Barry A."/>
            <person name="Bayul T."/>
            <person name="Berlin A."/>
            <person name="Bessette D."/>
            <person name="Bloom T."/>
            <person name="Blye J."/>
            <person name="Boguslavskiy L."/>
            <person name="Bonnet C."/>
            <person name="Boukhgalter B."/>
            <person name="Bourzgui I."/>
            <person name="Brown A."/>
            <person name="Cahill P."/>
            <person name="Channer S."/>
            <person name="Cheshatsang Y."/>
            <person name="Chuda L."/>
            <person name="Citroen M."/>
            <person name="Collymore A."/>
            <person name="Cooke P."/>
            <person name="Costello M."/>
            <person name="D'Aco K."/>
            <person name="Daza R."/>
            <person name="De Haan G."/>
            <person name="DeGray S."/>
            <person name="DeMaso C."/>
            <person name="Dhargay N."/>
            <person name="Dooley K."/>
            <person name="Dooley E."/>
            <person name="Doricent M."/>
            <person name="Dorje P."/>
            <person name="Dorjee K."/>
            <person name="Dupes A."/>
            <person name="Elong R."/>
            <person name="Falk J."/>
            <person name="Farina A."/>
            <person name="Faro S."/>
            <person name="Ferguson D."/>
            <person name="Fisher S."/>
            <person name="Foley C.D."/>
            <person name="Franke A."/>
            <person name="Friedrich D."/>
            <person name="Gadbois L."/>
            <person name="Gearin G."/>
            <person name="Gearin C.R."/>
            <person name="Giannoukos G."/>
            <person name="Goode T."/>
            <person name="Graham J."/>
            <person name="Grandbois E."/>
            <person name="Grewal S."/>
            <person name="Gyaltsen K."/>
            <person name="Hafez N."/>
            <person name="Hagos B."/>
            <person name="Hall J."/>
            <person name="Henson C."/>
            <person name="Hollinger A."/>
            <person name="Honan T."/>
            <person name="Huard M.D."/>
            <person name="Hughes L."/>
            <person name="Hurhula B."/>
            <person name="Husby M.E."/>
            <person name="Kamat A."/>
            <person name="Kanga B."/>
            <person name="Kashin S."/>
            <person name="Khazanovich D."/>
            <person name="Kisner P."/>
            <person name="Lance K."/>
            <person name="Lara M."/>
            <person name="Lee W."/>
            <person name="Lennon N."/>
            <person name="Letendre F."/>
            <person name="LeVine R."/>
            <person name="Lipovsky A."/>
            <person name="Liu X."/>
            <person name="Liu J."/>
            <person name="Liu S."/>
            <person name="Lokyitsang T."/>
            <person name="Lokyitsang Y."/>
            <person name="Lubonja R."/>
            <person name="Lui A."/>
            <person name="MacDonald P."/>
            <person name="Magnisalis V."/>
            <person name="Maru K."/>
            <person name="Matthews C."/>
            <person name="McCusker W."/>
            <person name="McDonough S."/>
            <person name="Mehta T."/>
            <person name="Meldrim J."/>
            <person name="Meneus L."/>
            <person name="Mihai O."/>
            <person name="Mihalev A."/>
            <person name="Mihova T."/>
            <person name="Mittelman R."/>
            <person name="Mlenga V."/>
            <person name="Montmayeur A."/>
            <person name="Mulrain L."/>
            <person name="Navidi A."/>
            <person name="Naylor J."/>
            <person name="Negash T."/>
            <person name="Nguyen T."/>
            <person name="Nguyen N."/>
            <person name="Nicol R."/>
            <person name="Norbu C."/>
            <person name="Norbu N."/>
            <person name="Novod N."/>
            <person name="O'Neill B."/>
            <person name="Osman S."/>
            <person name="Markiewicz E."/>
            <person name="Oyono O.L."/>
            <person name="Patti C."/>
            <person name="Phunkhang P."/>
            <person name="Pierre F."/>
            <person name="Priest M."/>
            <person name="Raghuraman S."/>
            <person name="Rege F."/>
            <person name="Reyes R."/>
            <person name="Rise C."/>
            <person name="Rogov P."/>
            <person name="Ross K."/>
            <person name="Ryan E."/>
            <person name="Settipalli S."/>
            <person name="Shea T."/>
            <person name="Sherpa N."/>
            <person name="Shi L."/>
            <person name="Shih D."/>
            <person name="Sparrow T."/>
            <person name="Spaulding J."/>
            <person name="Stalker J."/>
            <person name="Stange-Thomann N."/>
            <person name="Stavropoulos S."/>
            <person name="Stone C."/>
            <person name="Strader C."/>
            <person name="Tesfaye S."/>
            <person name="Thomson T."/>
            <person name="Thoulutsang Y."/>
            <person name="Thoulutsang D."/>
            <person name="Topham K."/>
            <person name="Topping I."/>
            <person name="Tsamla T."/>
            <person name="Vassiliev H."/>
            <person name="Vo A."/>
            <person name="Wangchuk T."/>
            <person name="Wangdi T."/>
            <person name="Weiand M."/>
            <person name="Wilkinson J."/>
            <person name="Wilson A."/>
            <person name="Yadav S."/>
            <person name="Young G."/>
            <person name="Yu Q."/>
            <person name="Zembek L."/>
            <person name="Zhong D."/>
            <person name="Zimmer A."/>
            <person name="Zwirko Z."/>
            <person name="Jaffe D.B."/>
            <person name="Alvarez P."/>
            <person name="Brockman W."/>
            <person name="Butler J."/>
            <person name="Chin C."/>
            <person name="Gnerre S."/>
            <person name="Grabherr M."/>
            <person name="Kleber M."/>
            <person name="Mauceli E."/>
            <person name="MacCallum I."/>
        </authorList>
    </citation>
    <scope>NUCLEOTIDE SEQUENCE [LARGE SCALE GENOMIC DNA]</scope>
    <source>
        <strain evidence="7">Tucson 14030-0811.24</strain>
    </source>
</reference>
<keyword evidence="3" id="KW-0862">Zinc</keyword>
<dbReference type="SUPFAM" id="SSF57667">
    <property type="entry name" value="beta-beta-alpha zinc fingers"/>
    <property type="match status" value="1"/>
</dbReference>
<dbReference type="Pfam" id="PF05253">
    <property type="entry name" value="zf-U11-48K"/>
    <property type="match status" value="2"/>
</dbReference>
<evidence type="ECO:0000256" key="3">
    <source>
        <dbReference type="ARBA" id="ARBA00022833"/>
    </source>
</evidence>
<dbReference type="Proteomes" id="UP000007798">
    <property type="component" value="Unassembled WGS sequence"/>
</dbReference>
<keyword evidence="2" id="KW-0863">Zinc-finger</keyword>
<feature type="region of interest" description="Disordered" evidence="4">
    <location>
        <begin position="68"/>
        <end position="98"/>
    </location>
</feature>
<feature type="domain" description="CHHC U11-48K-type" evidence="5">
    <location>
        <begin position="7"/>
        <end position="34"/>
    </location>
</feature>
<dbReference type="PANTHER" id="PTHR21402">
    <property type="entry name" value="GAMETOCYTE SPECIFIC FACTOR 1-RELATED"/>
    <property type="match status" value="1"/>
</dbReference>
<evidence type="ECO:0000313" key="6">
    <source>
        <dbReference type="EMBL" id="EDW71774.2"/>
    </source>
</evidence>
<keyword evidence="7" id="KW-1185">Reference proteome</keyword>
<dbReference type="OrthoDB" id="5839404at2759"/>
<dbReference type="PROSITE" id="PS51800">
    <property type="entry name" value="ZF_CHHC_U11_48K"/>
    <property type="match status" value="2"/>
</dbReference>
<organism evidence="6 7">
    <name type="scientific">Drosophila willistoni</name>
    <name type="common">Fruit fly</name>
    <dbReference type="NCBI Taxonomy" id="7260"/>
    <lineage>
        <taxon>Eukaryota</taxon>
        <taxon>Metazoa</taxon>
        <taxon>Ecdysozoa</taxon>
        <taxon>Arthropoda</taxon>
        <taxon>Hexapoda</taxon>
        <taxon>Insecta</taxon>
        <taxon>Pterygota</taxon>
        <taxon>Neoptera</taxon>
        <taxon>Endopterygota</taxon>
        <taxon>Diptera</taxon>
        <taxon>Brachycera</taxon>
        <taxon>Muscomorpha</taxon>
        <taxon>Ephydroidea</taxon>
        <taxon>Drosophilidae</taxon>
        <taxon>Drosophila</taxon>
        <taxon>Sophophora</taxon>
    </lineage>
</organism>
<sequence length="160" mass="18349">MAMSGNWVECPFNRFHRILPTRLVLHLNRCARNYSGLKMVRCPFDITHVVRIAEMEAHVPMCPSRKMEELGVDQLPRAPDPSKKETSDTPWDDEPDVPTYNPALYCAVNPVVRTLYGATASERRQFREQERARFRAFREASESARSLENTNSHAAATNED</sequence>
<dbReference type="HOGENOM" id="CLU_2029136_0_0_1"/>
<feature type="region of interest" description="Disordered" evidence="4">
    <location>
        <begin position="137"/>
        <end position="160"/>
    </location>
</feature>
<accession>B4MI35</accession>
<feature type="compositionally biased region" description="Polar residues" evidence="4">
    <location>
        <begin position="147"/>
        <end position="160"/>
    </location>
</feature>
<protein>
    <recommendedName>
        <fullName evidence="5">CHHC U11-48K-type domain-containing protein</fullName>
    </recommendedName>
</protein>
<dbReference type="InterPro" id="IPR022776">
    <property type="entry name" value="TRM13/UPF0224_CHHC_Znf_dom"/>
</dbReference>
<dbReference type="AlphaFoldDB" id="B4MI35"/>
<evidence type="ECO:0000256" key="4">
    <source>
        <dbReference type="SAM" id="MobiDB-lite"/>
    </source>
</evidence>
<dbReference type="GO" id="GO:0008270">
    <property type="term" value="F:zinc ion binding"/>
    <property type="evidence" value="ECO:0007669"/>
    <property type="project" value="UniProtKB-KW"/>
</dbReference>